<gene>
    <name evidence="3" type="ORF">EVJ58_g9650</name>
</gene>
<dbReference type="GO" id="GO:0006780">
    <property type="term" value="P:uroporphyrinogen III biosynthetic process"/>
    <property type="evidence" value="ECO:0007669"/>
    <property type="project" value="InterPro"/>
</dbReference>
<evidence type="ECO:0000313" key="4">
    <source>
        <dbReference type="Proteomes" id="UP000298390"/>
    </source>
</evidence>
<feature type="region of interest" description="Disordered" evidence="1">
    <location>
        <begin position="283"/>
        <end position="307"/>
    </location>
</feature>
<feature type="domain" description="Integrase zinc-binding" evidence="2">
    <location>
        <begin position="165"/>
        <end position="216"/>
    </location>
</feature>
<dbReference type="UniPathway" id="UPA00251">
    <property type="reaction ID" value="UER00320"/>
</dbReference>
<dbReference type="PANTHER" id="PTHR12390">
    <property type="entry name" value="UROPORPHYRINOGEN III SYNTHASE"/>
    <property type="match status" value="1"/>
</dbReference>
<sequence>MSFQSRRQEAKREAAIKYKPYTLVYDDDEDEFLPAPKKKAGSRPTASRVASSDKDKKKPKTTSEPLPPPTINLGMPTREQYKAIEDEYIQSLHPRKREKALLSQAMFDMIWDVLHDPLRSRVGSPQFRWWVRKMFVLSHVRPAGSDDAAGTPVVLHEDRPVALKEQIYEVLCYCHDLSNHGGRDKTTMVIRAHYSWVPKELIAQFVKVCPTCIFKKTGSKDLAHALGDVGNSPLIKMEGDEAPYQQSFVGAQEPAGGFPQLPNLPEPGAVPVLVKIESTTPTPDWSGVPLPPVHAPSASQTVPATAHSSFVPPLDPWMSDAYGSRNDWSSGSAPSHSDMLPDAYSQARPGLEQTVNYSQAQSYQDLPPIRRLHSADDAFAYNGNPRITLPPLQQVLSDGGLDTRQGTMNSAWNPAPPMHAWNSGSPGWNAPLLPQLADGFNFASPLNSPSRRWYTSLDEPSVARFNEHEYAPSSTTHIDPTLLGPADDYLSLAPGPMSDSPLRPTQVHGRSLTANPDVNTLVETPPPFEAYDVGAVAGRGLIVDVVALAARRRTPPWLTSCSCVHPPATAPTGTSPRSPTRASRPASVPVVETGYTNLDKLKEVIVAGPERGGFGGVVVTSARSCEAWKAVVLELVGEEANSEPGDAAQWSTVPFYVVGEATAAALLSIRAIVGSYTQYAPSEENVRGAASTGTSEKLTRLNITQLTNVPPEEPCRALLNLTRDKSQDTFKHVRGAVEPVQVYETHGSATFNAEGEFAIPVLHEYFALSLSNNDSAGSWLRTTSMNQAQAQGSLDSRGRLHDDQAPAEHPPPSTSARPIEDKHATLQPEKE</sequence>
<dbReference type="InterPro" id="IPR039793">
    <property type="entry name" value="UROS/Hem4"/>
</dbReference>
<dbReference type="Proteomes" id="UP000298390">
    <property type="component" value="Unassembled WGS sequence"/>
</dbReference>
<comment type="caution">
    <text evidence="3">The sequence shown here is derived from an EMBL/GenBank/DDBJ whole genome shotgun (WGS) entry which is preliminary data.</text>
</comment>
<accession>A0A4Y9XTI2</accession>
<evidence type="ECO:0000259" key="2">
    <source>
        <dbReference type="Pfam" id="PF17921"/>
    </source>
</evidence>
<dbReference type="PANTHER" id="PTHR12390:SF0">
    <property type="entry name" value="UROPORPHYRINOGEN-III SYNTHASE"/>
    <property type="match status" value="1"/>
</dbReference>
<dbReference type="Gene3D" id="1.10.340.70">
    <property type="match status" value="1"/>
</dbReference>
<evidence type="ECO:0000313" key="3">
    <source>
        <dbReference type="EMBL" id="TFY53082.1"/>
    </source>
</evidence>
<feature type="compositionally biased region" description="Basic and acidic residues" evidence="1">
    <location>
        <begin position="818"/>
        <end position="831"/>
    </location>
</feature>
<feature type="region of interest" description="Disordered" evidence="1">
    <location>
        <begin position="32"/>
        <end position="75"/>
    </location>
</feature>
<dbReference type="STRING" id="34475.A0A4Y9XTI2"/>
<dbReference type="SUPFAM" id="SSF69618">
    <property type="entry name" value="HemD-like"/>
    <property type="match status" value="1"/>
</dbReference>
<feature type="compositionally biased region" description="Polar residues" evidence="1">
    <location>
        <begin position="571"/>
        <end position="581"/>
    </location>
</feature>
<evidence type="ECO:0000256" key="1">
    <source>
        <dbReference type="SAM" id="MobiDB-lite"/>
    </source>
</evidence>
<dbReference type="GO" id="GO:0006782">
    <property type="term" value="P:protoporphyrinogen IX biosynthetic process"/>
    <property type="evidence" value="ECO:0007669"/>
    <property type="project" value="UniProtKB-UniPathway"/>
</dbReference>
<dbReference type="Pfam" id="PF17921">
    <property type="entry name" value="Integrase_H2C2"/>
    <property type="match status" value="1"/>
</dbReference>
<feature type="compositionally biased region" description="Basic and acidic residues" evidence="1">
    <location>
        <begin position="796"/>
        <end position="806"/>
    </location>
</feature>
<organism evidence="3 4">
    <name type="scientific">Rhodofomes roseus</name>
    <dbReference type="NCBI Taxonomy" id="34475"/>
    <lineage>
        <taxon>Eukaryota</taxon>
        <taxon>Fungi</taxon>
        <taxon>Dikarya</taxon>
        <taxon>Basidiomycota</taxon>
        <taxon>Agaricomycotina</taxon>
        <taxon>Agaricomycetes</taxon>
        <taxon>Polyporales</taxon>
        <taxon>Rhodofomes</taxon>
    </lineage>
</organism>
<dbReference type="AlphaFoldDB" id="A0A4Y9XTI2"/>
<feature type="region of interest" description="Disordered" evidence="1">
    <location>
        <begin position="567"/>
        <end position="587"/>
    </location>
</feature>
<feature type="region of interest" description="Disordered" evidence="1">
    <location>
        <begin position="786"/>
        <end position="831"/>
    </location>
</feature>
<protein>
    <recommendedName>
        <fullName evidence="2">Integrase zinc-binding domain-containing protein</fullName>
    </recommendedName>
</protein>
<dbReference type="GO" id="GO:0004852">
    <property type="term" value="F:uroporphyrinogen-III synthase activity"/>
    <property type="evidence" value="ECO:0007669"/>
    <property type="project" value="InterPro"/>
</dbReference>
<reference evidence="3 4" key="1">
    <citation type="submission" date="2019-01" db="EMBL/GenBank/DDBJ databases">
        <title>Genome sequencing of the rare red list fungi Fomitopsis rosea.</title>
        <authorList>
            <person name="Buettner E."/>
            <person name="Kellner H."/>
        </authorList>
    </citation>
    <scope>NUCLEOTIDE SEQUENCE [LARGE SCALE GENOMIC DNA]</scope>
    <source>
        <strain evidence="3 4">DSM 105464</strain>
    </source>
</reference>
<name>A0A4Y9XTI2_9APHY</name>
<dbReference type="InterPro" id="IPR041588">
    <property type="entry name" value="Integrase_H2C2"/>
</dbReference>
<dbReference type="EMBL" id="SEKV01000874">
    <property type="protein sequence ID" value="TFY53082.1"/>
    <property type="molecule type" value="Genomic_DNA"/>
</dbReference>
<proteinExistence type="predicted"/>
<feature type="compositionally biased region" description="Polar residues" evidence="1">
    <location>
        <begin position="297"/>
        <end position="307"/>
    </location>
</feature>
<dbReference type="Gene3D" id="3.40.50.10090">
    <property type="match status" value="1"/>
</dbReference>
<dbReference type="InterPro" id="IPR036108">
    <property type="entry name" value="4pyrrol_syn_uPrphyn_synt_sf"/>
</dbReference>
<dbReference type="GO" id="GO:0005829">
    <property type="term" value="C:cytosol"/>
    <property type="evidence" value="ECO:0007669"/>
    <property type="project" value="TreeGrafter"/>
</dbReference>